<name>A0AAW0NQZ7_9GOBI</name>
<dbReference type="Proteomes" id="UP001460270">
    <property type="component" value="Unassembled WGS sequence"/>
</dbReference>
<evidence type="ECO:0000259" key="3">
    <source>
        <dbReference type="Pfam" id="PF02994"/>
    </source>
</evidence>
<comment type="similarity">
    <text evidence="1">Belongs to the transposase 22 family.</text>
</comment>
<dbReference type="EMBL" id="JBBPFD010000014">
    <property type="protein sequence ID" value="KAK7898832.1"/>
    <property type="molecule type" value="Genomic_DNA"/>
</dbReference>
<reference evidence="5" key="1">
    <citation type="submission" date="2024-04" db="EMBL/GenBank/DDBJ databases">
        <title>Salinicola lusitanus LLJ914,a marine bacterium isolated from the Okinawa Trough.</title>
        <authorList>
            <person name="Li J."/>
        </authorList>
    </citation>
    <scope>NUCLEOTIDE SEQUENCE [LARGE SCALE GENOMIC DNA]</scope>
</reference>
<gene>
    <name evidence="4" type="ORF">WMY93_019685</name>
</gene>
<accession>A0AAW0NQZ7</accession>
<keyword evidence="2" id="KW-0175">Coiled coil</keyword>
<organism evidence="4 5">
    <name type="scientific">Mugilogobius chulae</name>
    <name type="common">yellowstripe goby</name>
    <dbReference type="NCBI Taxonomy" id="88201"/>
    <lineage>
        <taxon>Eukaryota</taxon>
        <taxon>Metazoa</taxon>
        <taxon>Chordata</taxon>
        <taxon>Craniata</taxon>
        <taxon>Vertebrata</taxon>
        <taxon>Euteleostomi</taxon>
        <taxon>Actinopterygii</taxon>
        <taxon>Neopterygii</taxon>
        <taxon>Teleostei</taxon>
        <taxon>Neoteleostei</taxon>
        <taxon>Acanthomorphata</taxon>
        <taxon>Gobiaria</taxon>
        <taxon>Gobiiformes</taxon>
        <taxon>Gobioidei</taxon>
        <taxon>Gobiidae</taxon>
        <taxon>Gobionellinae</taxon>
        <taxon>Mugilogobius</taxon>
    </lineage>
</organism>
<feature type="coiled-coil region" evidence="2">
    <location>
        <begin position="8"/>
        <end position="63"/>
    </location>
</feature>
<dbReference type="PANTHER" id="PTHR11505">
    <property type="entry name" value="L1 TRANSPOSABLE ELEMENT-RELATED"/>
    <property type="match status" value="1"/>
</dbReference>
<keyword evidence="5" id="KW-1185">Reference proteome</keyword>
<proteinExistence type="inferred from homology"/>
<dbReference type="Pfam" id="PF02994">
    <property type="entry name" value="Transposase_22"/>
    <property type="match status" value="1"/>
</dbReference>
<dbReference type="FunFam" id="3.30.70.1820:FF:000002">
    <property type="entry name" value="LINE-1 retrotransposable element ORF1 protein"/>
    <property type="match status" value="1"/>
</dbReference>
<evidence type="ECO:0000256" key="2">
    <source>
        <dbReference type="SAM" id="Coils"/>
    </source>
</evidence>
<dbReference type="Gene3D" id="3.30.70.1820">
    <property type="entry name" value="L1 transposable element, RRM domain"/>
    <property type="match status" value="1"/>
</dbReference>
<dbReference type="AlphaFoldDB" id="A0AAW0NQZ7"/>
<protein>
    <recommendedName>
        <fullName evidence="3">L1 transposable element RRM domain-containing protein</fullName>
    </recommendedName>
</protein>
<comment type="caution">
    <text evidence="4">The sequence shown here is derived from an EMBL/GenBank/DDBJ whole genome shotgun (WGS) entry which is preliminary data.</text>
</comment>
<dbReference type="Gene3D" id="3.30.250.20">
    <property type="entry name" value="L1 transposable element, C-terminal domain"/>
    <property type="match status" value="1"/>
</dbReference>
<evidence type="ECO:0000313" key="5">
    <source>
        <dbReference type="Proteomes" id="UP001460270"/>
    </source>
</evidence>
<evidence type="ECO:0000313" key="4">
    <source>
        <dbReference type="EMBL" id="KAK7898832.1"/>
    </source>
</evidence>
<dbReference type="InterPro" id="IPR004244">
    <property type="entry name" value="Transposase_22"/>
</dbReference>
<dbReference type="InterPro" id="IPR043636">
    <property type="entry name" value="L1_RRM_dom"/>
</dbReference>
<dbReference type="InterPro" id="IPR042566">
    <property type="entry name" value="L1_C"/>
</dbReference>
<sequence>MAEYGVLLQEIREFRQENNEKLESIKEDIAKVNDRMEEVEGRIEKAEERIQTMEDAVTGLVQLHMRLSDKLTDLESRSRRENIRIYGVPETSERDSPSMNAFVEKLLREGLNLDEADNINIERAHRSLGPPPPDGASPRSILVKFLSFRTKEQILRKSWQQKGFTWNGKQISLDNDYPPLILKNRREYADIRKILKDHQIQFQTLFPARLKVKYADGVKTYNTAIEASEDMSNRGFPVEVIKSPETILGQIKQLTWSRVTRGTRNTTANLASGSSYKEKLRAFRRTTTNSVGD</sequence>
<evidence type="ECO:0000256" key="1">
    <source>
        <dbReference type="ARBA" id="ARBA00061640"/>
    </source>
</evidence>
<feature type="domain" description="L1 transposable element RRM" evidence="3">
    <location>
        <begin position="80"/>
        <end position="176"/>
    </location>
</feature>